<gene>
    <name evidence="3" type="ORF">TRIADDRAFT_60314</name>
</gene>
<dbReference type="InterPro" id="IPR001251">
    <property type="entry name" value="CRAL-TRIO_dom"/>
</dbReference>
<reference evidence="3 4" key="1">
    <citation type="journal article" date="2008" name="Nature">
        <title>The Trichoplax genome and the nature of placozoans.</title>
        <authorList>
            <person name="Srivastava M."/>
            <person name="Begovic E."/>
            <person name="Chapman J."/>
            <person name="Putnam N.H."/>
            <person name="Hellsten U."/>
            <person name="Kawashima T."/>
            <person name="Kuo A."/>
            <person name="Mitros T."/>
            <person name="Salamov A."/>
            <person name="Carpenter M.L."/>
            <person name="Signorovitch A.Y."/>
            <person name="Moreno M.A."/>
            <person name="Kamm K."/>
            <person name="Grimwood J."/>
            <person name="Schmutz J."/>
            <person name="Shapiro H."/>
            <person name="Grigoriev I.V."/>
            <person name="Buss L.W."/>
            <person name="Schierwater B."/>
            <person name="Dellaporta S.L."/>
            <person name="Rokhsar D.S."/>
        </authorList>
    </citation>
    <scope>NUCLEOTIDE SEQUENCE [LARGE SCALE GENOMIC DNA]</scope>
    <source>
        <strain evidence="3 4">Grell-BS-1999</strain>
    </source>
</reference>
<evidence type="ECO:0000259" key="2">
    <source>
        <dbReference type="PROSITE" id="PS50866"/>
    </source>
</evidence>
<dbReference type="InterPro" id="IPR011074">
    <property type="entry name" value="CRAL/TRIO_N_dom"/>
</dbReference>
<dbReference type="SMART" id="SM00516">
    <property type="entry name" value="SEC14"/>
    <property type="match status" value="1"/>
</dbReference>
<dbReference type="InterPro" id="IPR036598">
    <property type="entry name" value="GOLD_dom_sf"/>
</dbReference>
<dbReference type="PhylomeDB" id="B3S7W0"/>
<evidence type="ECO:0000313" key="3">
    <source>
        <dbReference type="EMBL" id="EDV21363.1"/>
    </source>
</evidence>
<feature type="domain" description="CRAL-TRIO" evidence="1">
    <location>
        <begin position="77"/>
        <end position="194"/>
    </location>
</feature>
<dbReference type="PANTHER" id="PTHR23324">
    <property type="entry name" value="SEC14 RELATED PROTEIN"/>
    <property type="match status" value="1"/>
</dbReference>
<accession>B3S7W0</accession>
<proteinExistence type="predicted"/>
<dbReference type="EMBL" id="DS985254">
    <property type="protein sequence ID" value="EDV21363.1"/>
    <property type="molecule type" value="Genomic_DNA"/>
</dbReference>
<sequence>MSGYVGDLNKQQQTVLDEFRKRIASFIQPTDLKDDYYLLRWLRARDFQIDEAEKMVSKSMIVRKEMQLDTLVKTYKMPEPIKKYYPATFFGYDKNGSPILILRSGHFDRRGLLQSVRKDDFITYGFYMMERAKILCQQQSKKLGRTIENITVIDDMDGFGMKDMYKPAFTLFSKLVPLFEDNYPEMMKSVYVINRNYKTALLDYIDADQLPKALGGEIVDETGDPYCPSQICPGGEIPKSYYLNELSTEQSTDNYTAVTINRRDNLKLPYDIKQSGTMIKWKFRTDKHNIGFGIYKVIEGDSESSNQVFVVPVLRRDCNTFLENGSYTCQEPGKYVLYFDNTYSWVNSKRLLYDIELRGPREVESDDVFDY</sequence>
<dbReference type="PROSITE" id="PS50191">
    <property type="entry name" value="CRAL_TRIO"/>
    <property type="match status" value="1"/>
</dbReference>
<dbReference type="OrthoDB" id="1434354at2759"/>
<dbReference type="Pfam" id="PF00650">
    <property type="entry name" value="CRAL_TRIO"/>
    <property type="match status" value="1"/>
</dbReference>
<dbReference type="Gene3D" id="2.60.120.680">
    <property type="entry name" value="GOLD domain"/>
    <property type="match status" value="1"/>
</dbReference>
<dbReference type="SUPFAM" id="SSF46938">
    <property type="entry name" value="CRAL/TRIO N-terminal domain"/>
    <property type="match status" value="1"/>
</dbReference>
<dbReference type="GO" id="GO:0005737">
    <property type="term" value="C:cytoplasm"/>
    <property type="evidence" value="ECO:0000318"/>
    <property type="project" value="GO_Central"/>
</dbReference>
<evidence type="ECO:0008006" key="5">
    <source>
        <dbReference type="Google" id="ProtNLM"/>
    </source>
</evidence>
<keyword evidence="4" id="KW-1185">Reference proteome</keyword>
<dbReference type="OMA" id="RENQEWR"/>
<dbReference type="SUPFAM" id="SSF52087">
    <property type="entry name" value="CRAL/TRIO domain"/>
    <property type="match status" value="1"/>
</dbReference>
<dbReference type="PROSITE" id="PS50866">
    <property type="entry name" value="GOLD"/>
    <property type="match status" value="1"/>
</dbReference>
<dbReference type="Pfam" id="PF13897">
    <property type="entry name" value="GOLD_2"/>
    <property type="match status" value="1"/>
</dbReference>
<organism evidence="3 4">
    <name type="scientific">Trichoplax adhaerens</name>
    <name type="common">Trichoplax reptans</name>
    <dbReference type="NCBI Taxonomy" id="10228"/>
    <lineage>
        <taxon>Eukaryota</taxon>
        <taxon>Metazoa</taxon>
        <taxon>Placozoa</taxon>
        <taxon>Uniplacotomia</taxon>
        <taxon>Trichoplacea</taxon>
        <taxon>Trichoplacidae</taxon>
        <taxon>Trichoplax</taxon>
    </lineage>
</organism>
<dbReference type="CDD" id="cd00170">
    <property type="entry name" value="SEC14"/>
    <property type="match status" value="1"/>
</dbReference>
<name>B3S7W0_TRIAD</name>
<feature type="domain" description="GOLD" evidence="2">
    <location>
        <begin position="239"/>
        <end position="357"/>
    </location>
</feature>
<dbReference type="InterPro" id="IPR009038">
    <property type="entry name" value="GOLD_dom"/>
</dbReference>
<dbReference type="SMART" id="SM01100">
    <property type="entry name" value="CRAL_TRIO_N"/>
    <property type="match status" value="1"/>
</dbReference>
<dbReference type="Proteomes" id="UP000009022">
    <property type="component" value="Unassembled WGS sequence"/>
</dbReference>
<dbReference type="Gene3D" id="3.40.525.10">
    <property type="entry name" value="CRAL-TRIO lipid binding domain"/>
    <property type="match status" value="1"/>
</dbReference>
<dbReference type="eggNOG" id="KOG1471">
    <property type="taxonomic scope" value="Eukaryota"/>
</dbReference>
<evidence type="ECO:0000259" key="1">
    <source>
        <dbReference type="PROSITE" id="PS50191"/>
    </source>
</evidence>
<dbReference type="AlphaFoldDB" id="B3S7W0"/>
<dbReference type="InterPro" id="IPR036865">
    <property type="entry name" value="CRAL-TRIO_dom_sf"/>
</dbReference>
<dbReference type="SUPFAM" id="SSF101576">
    <property type="entry name" value="Supernatant protein factor (SPF), C-terminal domain"/>
    <property type="match status" value="1"/>
</dbReference>
<dbReference type="KEGG" id="tad:TRIADDRAFT_60314"/>
<dbReference type="InParanoid" id="B3S7W0"/>
<dbReference type="PRINTS" id="PR00180">
    <property type="entry name" value="CRETINALDHBP"/>
</dbReference>
<dbReference type="InterPro" id="IPR036273">
    <property type="entry name" value="CRAL/TRIO_N_dom_sf"/>
</dbReference>
<dbReference type="GeneID" id="6757543"/>
<dbReference type="HOGENOM" id="CLU_014001_2_1_1"/>
<dbReference type="InterPro" id="IPR051064">
    <property type="entry name" value="SEC14/CRAL-TRIO_domain"/>
</dbReference>
<dbReference type="PANTHER" id="PTHR23324:SF83">
    <property type="entry name" value="SEC14-LIKE PROTEIN 2"/>
    <property type="match status" value="1"/>
</dbReference>
<protein>
    <recommendedName>
        <fullName evidence="5">CRAL-TRIO domain-containing protein</fullName>
    </recommendedName>
</protein>
<dbReference type="RefSeq" id="XP_002116330.1">
    <property type="nucleotide sequence ID" value="XM_002116294.1"/>
</dbReference>
<evidence type="ECO:0000313" key="4">
    <source>
        <dbReference type="Proteomes" id="UP000009022"/>
    </source>
</evidence>
<dbReference type="CTD" id="6757543"/>